<accession>A0ACC7S464</accession>
<evidence type="ECO:0000313" key="2">
    <source>
        <dbReference type="Proteomes" id="UP001517388"/>
    </source>
</evidence>
<dbReference type="Proteomes" id="UP001517388">
    <property type="component" value="Unassembled WGS sequence"/>
</dbReference>
<reference evidence="2" key="1">
    <citation type="journal article" date="2020" name="Toxins">
        <title>Phylogenomic Analysis of Secondary Metabolism in the Toxic Cyanobacterial Genera Anabaena, Dolichospermum and Aphanizomenon.</title>
        <authorList>
            <person name="Oesterholm J."/>
            <person name="Popin R.V."/>
            <person name="Fewer D.P."/>
            <person name="Sivonen K."/>
        </authorList>
    </citation>
    <scope>NUCLEOTIDE SEQUENCE [LARGE SCALE GENOMIC DNA]</scope>
    <source>
        <strain evidence="2">UHCC 0037</strain>
    </source>
</reference>
<sequence>MKNLEKLLELRNNISKLQFEIEGLMPEAVGEAIEVLGTCENTKNKTVYQNNNSKIVLVFKKQYETPQTDLKLNRLESDIRTATAKLSQNKANDLARIESEIEKHQQAIAELELERNRVMFTSYLSRLKKEYELRRQETMTLKPTLSVFL</sequence>
<protein>
    <submittedName>
        <fullName evidence="1">Uncharacterized protein</fullName>
    </submittedName>
</protein>
<organism evidence="1 2">
    <name type="scientific">Dolichospermum flos-aquae UHCC 0037</name>
    <dbReference type="NCBI Taxonomy" id="2590026"/>
    <lineage>
        <taxon>Bacteria</taxon>
        <taxon>Bacillati</taxon>
        <taxon>Cyanobacteriota</taxon>
        <taxon>Cyanophyceae</taxon>
        <taxon>Nostocales</taxon>
        <taxon>Aphanizomenonaceae</taxon>
        <taxon>Dolichospermum</taxon>
    </lineage>
</organism>
<proteinExistence type="predicted"/>
<evidence type="ECO:0000313" key="1">
    <source>
        <dbReference type="EMBL" id="MTJ42272.1"/>
    </source>
</evidence>
<comment type="caution">
    <text evidence="1">The sequence shown here is derived from an EMBL/GenBank/DDBJ whole genome shotgun (WGS) entry which is preliminary data.</text>
</comment>
<name>A0ACC7S464_DOLFA</name>
<dbReference type="EMBL" id="VILF01000001">
    <property type="protein sequence ID" value="MTJ42272.1"/>
    <property type="molecule type" value="Genomic_DNA"/>
</dbReference>
<keyword evidence="2" id="KW-1185">Reference proteome</keyword>
<gene>
    <name evidence="1" type="ORF">FJR39_03100</name>
</gene>